<sequence length="110" mass="12380">MTYIYITVDAGAAAKFYHVLWNNPQEFDKVLIHLGDFDGMMAFFSIIGKIVQGSGFEEVVYQAGLCTSGGIKGVLSGKHYNRSWRIHECFAEAIERLFCETLVKPVVQKK</sequence>
<evidence type="ECO:0000313" key="1">
    <source>
        <dbReference type="EMBL" id="CAB3990284.1"/>
    </source>
</evidence>
<gene>
    <name evidence="1" type="ORF">PACLA_8A064035</name>
</gene>
<accession>A0A7D9HT86</accession>
<organism evidence="1 2">
    <name type="scientific">Paramuricea clavata</name>
    <name type="common">Red gorgonian</name>
    <name type="synonym">Violescent sea-whip</name>
    <dbReference type="NCBI Taxonomy" id="317549"/>
    <lineage>
        <taxon>Eukaryota</taxon>
        <taxon>Metazoa</taxon>
        <taxon>Cnidaria</taxon>
        <taxon>Anthozoa</taxon>
        <taxon>Octocorallia</taxon>
        <taxon>Malacalcyonacea</taxon>
        <taxon>Plexauridae</taxon>
        <taxon>Paramuricea</taxon>
    </lineage>
</organism>
<protein>
    <submittedName>
        <fullName evidence="1">Uncharacterized protein</fullName>
    </submittedName>
</protein>
<proteinExistence type="predicted"/>
<dbReference type="Proteomes" id="UP001152795">
    <property type="component" value="Unassembled WGS sequence"/>
</dbReference>
<name>A0A7D9HT86_PARCT</name>
<evidence type="ECO:0000313" key="2">
    <source>
        <dbReference type="Proteomes" id="UP001152795"/>
    </source>
</evidence>
<comment type="caution">
    <text evidence="1">The sequence shown here is derived from an EMBL/GenBank/DDBJ whole genome shotgun (WGS) entry which is preliminary data.</text>
</comment>
<keyword evidence="2" id="KW-1185">Reference proteome</keyword>
<dbReference type="EMBL" id="CACRXK020001635">
    <property type="protein sequence ID" value="CAB3990284.1"/>
    <property type="molecule type" value="Genomic_DNA"/>
</dbReference>
<dbReference type="PANTHER" id="PTHR46704:SF9">
    <property type="entry name" value="BHLH DOMAIN-CONTAINING PROTEIN"/>
    <property type="match status" value="1"/>
</dbReference>
<dbReference type="PANTHER" id="PTHR46704">
    <property type="entry name" value="CXC DOMAIN-CONTAINING PROTEIN-RELATED"/>
    <property type="match status" value="1"/>
</dbReference>
<dbReference type="OrthoDB" id="7303603at2759"/>
<dbReference type="AlphaFoldDB" id="A0A7D9HT86"/>
<reference evidence="1" key="1">
    <citation type="submission" date="2020-04" db="EMBL/GenBank/DDBJ databases">
        <authorList>
            <person name="Alioto T."/>
            <person name="Alioto T."/>
            <person name="Gomez Garrido J."/>
        </authorList>
    </citation>
    <scope>NUCLEOTIDE SEQUENCE</scope>
    <source>
        <strain evidence="1">A484AB</strain>
    </source>
</reference>